<gene>
    <name evidence="1" type="ORF">GXM_04896</name>
</gene>
<dbReference type="KEGG" id="nsh:GXM_04896"/>
<dbReference type="Proteomes" id="UP000326678">
    <property type="component" value="Chromosome Gxm1"/>
</dbReference>
<reference evidence="1 2" key="1">
    <citation type="submission" date="2019-10" db="EMBL/GenBank/DDBJ databases">
        <title>Genomic and transcriptomic insights into the perfect genentic adaptation of a filamentous nitrogen-fixing cyanobacterium to rice fields.</title>
        <authorList>
            <person name="Chen Z."/>
        </authorList>
    </citation>
    <scope>NUCLEOTIDE SEQUENCE [LARGE SCALE GENOMIC DNA]</scope>
    <source>
        <strain evidence="1">CCNUC1</strain>
    </source>
</reference>
<evidence type="ECO:0000313" key="1">
    <source>
        <dbReference type="EMBL" id="QFS47404.1"/>
    </source>
</evidence>
<proteinExistence type="predicted"/>
<organism evidence="1 2">
    <name type="scientific">Nostoc sphaeroides CCNUC1</name>
    <dbReference type="NCBI Taxonomy" id="2653204"/>
    <lineage>
        <taxon>Bacteria</taxon>
        <taxon>Bacillati</taxon>
        <taxon>Cyanobacteriota</taxon>
        <taxon>Cyanophyceae</taxon>
        <taxon>Nostocales</taxon>
        <taxon>Nostocaceae</taxon>
        <taxon>Nostoc</taxon>
    </lineage>
</organism>
<dbReference type="AlphaFoldDB" id="A0A5P8W451"/>
<protein>
    <submittedName>
        <fullName evidence="1">Uncharacterized protein</fullName>
    </submittedName>
</protein>
<keyword evidence="2" id="KW-1185">Reference proteome</keyword>
<name>A0A5P8W451_9NOSO</name>
<sequence length="150" mass="17087">MQHIPISLVFACGIDGYRAQSRYGQDTNYNIREIGDSLYILDTIVISRLQCPPYEYIGRDFRRNALTTINRWQAQLVQQMLIAHNLTIRIIDLGRRGKASYLEVGILMALSVCPYNLSLLKKEQETCIGISIFVKLATKDENFGLNCLKA</sequence>
<accession>A0A5P8W451</accession>
<dbReference type="EMBL" id="CP045226">
    <property type="protein sequence ID" value="QFS47404.1"/>
    <property type="molecule type" value="Genomic_DNA"/>
</dbReference>
<dbReference type="RefSeq" id="WP_147337378.1">
    <property type="nucleotide sequence ID" value="NZ_CP045226.1"/>
</dbReference>
<evidence type="ECO:0000313" key="2">
    <source>
        <dbReference type="Proteomes" id="UP000326678"/>
    </source>
</evidence>